<organism evidence="2 3">
    <name type="scientific">Hominimerdicola aceti</name>
    <dbReference type="NCBI Taxonomy" id="2981726"/>
    <lineage>
        <taxon>Bacteria</taxon>
        <taxon>Bacillati</taxon>
        <taxon>Bacillota</taxon>
        <taxon>Clostridia</taxon>
        <taxon>Eubacteriales</taxon>
        <taxon>Oscillospiraceae</taxon>
        <taxon>Hominimerdicola</taxon>
    </lineage>
</organism>
<accession>A0AAE3IGH1</accession>
<dbReference type="Proteomes" id="UP001208131">
    <property type="component" value="Unassembled WGS sequence"/>
</dbReference>
<keyword evidence="1" id="KW-0472">Membrane</keyword>
<comment type="caution">
    <text evidence="2">The sequence shown here is derived from an EMBL/GenBank/DDBJ whole genome shotgun (WGS) entry which is preliminary data.</text>
</comment>
<feature type="transmembrane region" description="Helical" evidence="1">
    <location>
        <begin position="19"/>
        <end position="37"/>
    </location>
</feature>
<reference evidence="2 3" key="1">
    <citation type="journal article" date="2021" name="ISME Commun">
        <title>Automated analysis of genomic sequences facilitates high-throughput and comprehensive description of bacteria.</title>
        <authorList>
            <person name="Hitch T.C.A."/>
        </authorList>
    </citation>
    <scope>NUCLEOTIDE SEQUENCE [LARGE SCALE GENOMIC DNA]</scope>
    <source>
        <strain evidence="2 3">Sanger_31</strain>
    </source>
</reference>
<evidence type="ECO:0000256" key="1">
    <source>
        <dbReference type="SAM" id="Phobius"/>
    </source>
</evidence>
<proteinExistence type="predicted"/>
<dbReference type="RefSeq" id="WP_022287216.1">
    <property type="nucleotide sequence ID" value="NZ_JAOQJZ010000004.1"/>
</dbReference>
<evidence type="ECO:0000313" key="2">
    <source>
        <dbReference type="EMBL" id="MCU6705484.1"/>
    </source>
</evidence>
<keyword evidence="1" id="KW-0812">Transmembrane</keyword>
<feature type="transmembrane region" description="Helical" evidence="1">
    <location>
        <begin position="44"/>
        <end position="62"/>
    </location>
</feature>
<dbReference type="EMBL" id="JAOQJZ010000004">
    <property type="protein sequence ID" value="MCU6705484.1"/>
    <property type="molecule type" value="Genomic_DNA"/>
</dbReference>
<gene>
    <name evidence="2" type="ORF">OCV57_06040</name>
</gene>
<feature type="transmembrane region" description="Helical" evidence="1">
    <location>
        <begin position="68"/>
        <end position="86"/>
    </location>
</feature>
<keyword evidence="1" id="KW-1133">Transmembrane helix</keyword>
<sequence>MIETLAAETATLQNVYAPLPFKVHMIFCVIATLLYITQFIRKGSYHYLTLMIAIDLTIVTQFTTKSFVIGMLFGAEVALLAATAFISHRFAKKQKALENAEEKSETAQKEDEE</sequence>
<protein>
    <submittedName>
        <fullName evidence="2">Uncharacterized protein</fullName>
    </submittedName>
</protein>
<evidence type="ECO:0000313" key="3">
    <source>
        <dbReference type="Proteomes" id="UP001208131"/>
    </source>
</evidence>
<dbReference type="AlphaFoldDB" id="A0AAE3IGH1"/>
<name>A0AAE3IGH1_9FIRM</name>
<keyword evidence="3" id="KW-1185">Reference proteome</keyword>